<dbReference type="GO" id="GO:0005506">
    <property type="term" value="F:iron ion binding"/>
    <property type="evidence" value="ECO:0007669"/>
    <property type="project" value="InterPro"/>
</dbReference>
<evidence type="ECO:0000256" key="4">
    <source>
        <dbReference type="ARBA" id="ARBA00022723"/>
    </source>
</evidence>
<keyword evidence="5" id="KW-0560">Oxidoreductase</keyword>
<dbReference type="InterPro" id="IPR036396">
    <property type="entry name" value="Cyt_P450_sf"/>
</dbReference>
<keyword evidence="4" id="KW-0479">Metal-binding</keyword>
<evidence type="ECO:0000256" key="3">
    <source>
        <dbReference type="ARBA" id="ARBA00022617"/>
    </source>
</evidence>
<evidence type="ECO:0000313" key="8">
    <source>
        <dbReference type="EMBL" id="KAF0895340.1"/>
    </source>
</evidence>
<evidence type="ECO:0000256" key="5">
    <source>
        <dbReference type="ARBA" id="ARBA00023002"/>
    </source>
</evidence>
<evidence type="ECO:0000256" key="6">
    <source>
        <dbReference type="ARBA" id="ARBA00023004"/>
    </source>
</evidence>
<dbReference type="PANTHER" id="PTHR47946:SF13">
    <property type="entry name" value="CYTOCHROME P450 FAMILY PROTEIN, EXPRESSED"/>
    <property type="match status" value="1"/>
</dbReference>
<accession>A0A6G1C591</accession>
<keyword evidence="7" id="KW-0503">Monooxygenase</keyword>
<dbReference type="SUPFAM" id="SSF48264">
    <property type="entry name" value="Cytochrome P450"/>
    <property type="match status" value="2"/>
</dbReference>
<comment type="cofactor">
    <cofactor evidence="1">
        <name>heme</name>
        <dbReference type="ChEBI" id="CHEBI:30413"/>
    </cofactor>
</comment>
<organism evidence="8 9">
    <name type="scientific">Oryza meyeriana var. granulata</name>
    <dbReference type="NCBI Taxonomy" id="110450"/>
    <lineage>
        <taxon>Eukaryota</taxon>
        <taxon>Viridiplantae</taxon>
        <taxon>Streptophyta</taxon>
        <taxon>Embryophyta</taxon>
        <taxon>Tracheophyta</taxon>
        <taxon>Spermatophyta</taxon>
        <taxon>Magnoliopsida</taxon>
        <taxon>Liliopsida</taxon>
        <taxon>Poales</taxon>
        <taxon>Poaceae</taxon>
        <taxon>BOP clade</taxon>
        <taxon>Oryzoideae</taxon>
        <taxon>Oryzeae</taxon>
        <taxon>Oryzinae</taxon>
        <taxon>Oryza</taxon>
        <taxon>Oryza meyeriana</taxon>
    </lineage>
</organism>
<keyword evidence="6" id="KW-0408">Iron</keyword>
<proteinExistence type="inferred from homology"/>
<name>A0A6G1C591_9ORYZ</name>
<evidence type="ECO:0000256" key="7">
    <source>
        <dbReference type="ARBA" id="ARBA00023033"/>
    </source>
</evidence>
<dbReference type="Proteomes" id="UP000479710">
    <property type="component" value="Unassembled WGS sequence"/>
</dbReference>
<sequence>MVVVALQLLVNRHARRVNGSAAIPGPRGWPLLGSLPAVSGPLMHRRLAALADAHGARRLMSLSLGATPVVVSSHPDTAREILAGAAFRDRPAKAAARELMFCRSEMIFRGADVVAILMEWAMARMVLHPDIQSKAQQELDTVDYKWLPAQPIKLGECLRLSMEMKKPLLCRAIRRSKTA</sequence>
<dbReference type="Pfam" id="PF00067">
    <property type="entry name" value="p450"/>
    <property type="match status" value="1"/>
</dbReference>
<dbReference type="InterPro" id="IPR051996">
    <property type="entry name" value="Cytochrome_P450_78A"/>
</dbReference>
<dbReference type="InterPro" id="IPR001128">
    <property type="entry name" value="Cyt_P450"/>
</dbReference>
<dbReference type="GO" id="GO:0020037">
    <property type="term" value="F:heme binding"/>
    <property type="evidence" value="ECO:0007669"/>
    <property type="project" value="InterPro"/>
</dbReference>
<dbReference type="GO" id="GO:0016705">
    <property type="term" value="F:oxidoreductase activity, acting on paired donors, with incorporation or reduction of molecular oxygen"/>
    <property type="evidence" value="ECO:0007669"/>
    <property type="project" value="InterPro"/>
</dbReference>
<evidence type="ECO:0000256" key="2">
    <source>
        <dbReference type="ARBA" id="ARBA00010617"/>
    </source>
</evidence>
<keyword evidence="9" id="KW-1185">Reference proteome</keyword>
<dbReference type="GO" id="GO:0004497">
    <property type="term" value="F:monooxygenase activity"/>
    <property type="evidence" value="ECO:0007669"/>
    <property type="project" value="UniProtKB-KW"/>
</dbReference>
<comment type="caution">
    <text evidence="8">The sequence shown here is derived from an EMBL/GenBank/DDBJ whole genome shotgun (WGS) entry which is preliminary data.</text>
</comment>
<dbReference type="PANTHER" id="PTHR47946">
    <property type="entry name" value="CYTOCHROME P450 78A7-RELATED"/>
    <property type="match status" value="1"/>
</dbReference>
<evidence type="ECO:0000256" key="1">
    <source>
        <dbReference type="ARBA" id="ARBA00001971"/>
    </source>
</evidence>
<dbReference type="OrthoDB" id="740118at2759"/>
<gene>
    <name evidence="8" type="ORF">E2562_012377</name>
</gene>
<evidence type="ECO:0000313" key="9">
    <source>
        <dbReference type="Proteomes" id="UP000479710"/>
    </source>
</evidence>
<protein>
    <submittedName>
        <fullName evidence="8">Uncharacterized protein</fullName>
    </submittedName>
</protein>
<dbReference type="Gene3D" id="1.10.630.10">
    <property type="entry name" value="Cytochrome P450"/>
    <property type="match status" value="2"/>
</dbReference>
<keyword evidence="3" id="KW-0349">Heme</keyword>
<dbReference type="EMBL" id="SPHZ02000010">
    <property type="protein sequence ID" value="KAF0895340.1"/>
    <property type="molecule type" value="Genomic_DNA"/>
</dbReference>
<reference evidence="8 9" key="1">
    <citation type="submission" date="2019-11" db="EMBL/GenBank/DDBJ databases">
        <title>Whole genome sequence of Oryza granulata.</title>
        <authorList>
            <person name="Li W."/>
        </authorList>
    </citation>
    <scope>NUCLEOTIDE SEQUENCE [LARGE SCALE GENOMIC DNA]</scope>
    <source>
        <strain evidence="9">cv. Menghai</strain>
        <tissue evidence="8">Leaf</tissue>
    </source>
</reference>
<comment type="similarity">
    <text evidence="2">Belongs to the cytochrome P450 family.</text>
</comment>
<dbReference type="AlphaFoldDB" id="A0A6G1C591"/>